<keyword evidence="2" id="KW-1185">Reference proteome</keyword>
<dbReference type="AlphaFoldDB" id="A0ABD5YTZ5"/>
<reference evidence="1 2" key="1">
    <citation type="journal article" date="2019" name="Int. J. Syst. Evol. Microbiol.">
        <title>The Global Catalogue of Microorganisms (GCM) 10K type strain sequencing project: providing services to taxonomists for standard genome sequencing and annotation.</title>
        <authorList>
            <consortium name="The Broad Institute Genomics Platform"/>
            <consortium name="The Broad Institute Genome Sequencing Center for Infectious Disease"/>
            <person name="Wu L."/>
            <person name="Ma J."/>
        </authorList>
    </citation>
    <scope>NUCLEOTIDE SEQUENCE [LARGE SCALE GENOMIC DNA]</scope>
    <source>
        <strain evidence="1 2">RDMS1</strain>
    </source>
</reference>
<dbReference type="Proteomes" id="UP001596417">
    <property type="component" value="Unassembled WGS sequence"/>
</dbReference>
<name>A0ABD5YTZ5_9EURY</name>
<dbReference type="EMBL" id="JBHTAX010000001">
    <property type="protein sequence ID" value="MFC7191651.1"/>
    <property type="molecule type" value="Genomic_DNA"/>
</dbReference>
<gene>
    <name evidence="1" type="ORF">ACFQL7_18890</name>
</gene>
<sequence length="50" mass="5517">MDVNVESGRDASDTEGYVVAYETRPGRTVLIEETNPDGWIASNITLEIEC</sequence>
<protein>
    <submittedName>
        <fullName evidence="1">Uncharacterized protein</fullName>
    </submittedName>
</protein>
<evidence type="ECO:0000313" key="2">
    <source>
        <dbReference type="Proteomes" id="UP001596417"/>
    </source>
</evidence>
<dbReference type="GeneID" id="76201413"/>
<dbReference type="RefSeq" id="WP_264555526.1">
    <property type="nucleotide sequence ID" value="NZ_CP109979.1"/>
</dbReference>
<organism evidence="1 2">
    <name type="scientific">Halocatena marina</name>
    <dbReference type="NCBI Taxonomy" id="2934937"/>
    <lineage>
        <taxon>Archaea</taxon>
        <taxon>Methanobacteriati</taxon>
        <taxon>Methanobacteriota</taxon>
        <taxon>Stenosarchaea group</taxon>
        <taxon>Halobacteria</taxon>
        <taxon>Halobacteriales</taxon>
        <taxon>Natronomonadaceae</taxon>
        <taxon>Halocatena</taxon>
    </lineage>
</organism>
<comment type="caution">
    <text evidence="1">The sequence shown here is derived from an EMBL/GenBank/DDBJ whole genome shotgun (WGS) entry which is preliminary data.</text>
</comment>
<proteinExistence type="predicted"/>
<evidence type="ECO:0000313" key="1">
    <source>
        <dbReference type="EMBL" id="MFC7191651.1"/>
    </source>
</evidence>
<accession>A0ABD5YTZ5</accession>